<dbReference type="PANTHER" id="PTHR30231">
    <property type="entry name" value="DNA POLYMERASE III SUBUNIT EPSILON"/>
    <property type="match status" value="1"/>
</dbReference>
<dbReference type="GO" id="GO:0008408">
    <property type="term" value="F:3'-5' exonuclease activity"/>
    <property type="evidence" value="ECO:0007669"/>
    <property type="project" value="TreeGrafter"/>
</dbReference>
<protein>
    <submittedName>
        <fullName evidence="5">3'-5' exonuclease</fullName>
    </submittedName>
</protein>
<organism evidence="5 6">
    <name type="scientific">Motiliproteus coralliicola</name>
    <dbReference type="NCBI Taxonomy" id="2283196"/>
    <lineage>
        <taxon>Bacteria</taxon>
        <taxon>Pseudomonadati</taxon>
        <taxon>Pseudomonadota</taxon>
        <taxon>Gammaproteobacteria</taxon>
        <taxon>Oceanospirillales</taxon>
        <taxon>Oceanospirillaceae</taxon>
        <taxon>Motiliproteus</taxon>
    </lineage>
</organism>
<evidence type="ECO:0000256" key="1">
    <source>
        <dbReference type="ARBA" id="ARBA00022722"/>
    </source>
</evidence>
<dbReference type="EMBL" id="QQOH01000002">
    <property type="protein sequence ID" value="RDE22594.1"/>
    <property type="molecule type" value="Genomic_DNA"/>
</dbReference>
<keyword evidence="6" id="KW-1185">Reference proteome</keyword>
<gene>
    <name evidence="5" type="ORF">DV711_08380</name>
</gene>
<dbReference type="OrthoDB" id="5497329at2"/>
<feature type="domain" description="Exonuclease" evidence="4">
    <location>
        <begin position="57"/>
        <end position="236"/>
    </location>
</feature>
<dbReference type="Gene3D" id="3.30.420.10">
    <property type="entry name" value="Ribonuclease H-like superfamily/Ribonuclease H"/>
    <property type="match status" value="1"/>
</dbReference>
<dbReference type="NCBIfam" id="NF006602">
    <property type="entry name" value="PRK09146.1"/>
    <property type="match status" value="1"/>
</dbReference>
<reference evidence="5 6" key="1">
    <citation type="submission" date="2018-07" db="EMBL/GenBank/DDBJ databases">
        <title>Motiliproteus coralliicola sp. nov., a bacterium isolated from Coral.</title>
        <authorList>
            <person name="Wang G."/>
        </authorList>
    </citation>
    <scope>NUCLEOTIDE SEQUENCE [LARGE SCALE GENOMIC DNA]</scope>
    <source>
        <strain evidence="5 6">C34</strain>
    </source>
</reference>
<evidence type="ECO:0000259" key="4">
    <source>
        <dbReference type="SMART" id="SM00479"/>
    </source>
</evidence>
<dbReference type="InterPro" id="IPR013520">
    <property type="entry name" value="Ribonucl_H"/>
</dbReference>
<dbReference type="InterPro" id="IPR012337">
    <property type="entry name" value="RNaseH-like_sf"/>
</dbReference>
<keyword evidence="3 5" id="KW-0269">Exonuclease</keyword>
<dbReference type="AlphaFoldDB" id="A0A369WPQ1"/>
<accession>A0A369WPQ1</accession>
<evidence type="ECO:0000313" key="6">
    <source>
        <dbReference type="Proteomes" id="UP000253769"/>
    </source>
</evidence>
<dbReference type="SUPFAM" id="SSF53098">
    <property type="entry name" value="Ribonuclease H-like"/>
    <property type="match status" value="1"/>
</dbReference>
<dbReference type="GO" id="GO:0005829">
    <property type="term" value="C:cytosol"/>
    <property type="evidence" value="ECO:0007669"/>
    <property type="project" value="TreeGrafter"/>
</dbReference>
<keyword evidence="2" id="KW-0378">Hydrolase</keyword>
<comment type="caution">
    <text evidence="5">The sequence shown here is derived from an EMBL/GenBank/DDBJ whole genome shotgun (WGS) entry which is preliminary data.</text>
</comment>
<sequence length="246" mass="27863">MFYLKPDHLNSDSRPEQAVQDWATEFQRLEQQARDPRLQRYYRAGMVAADTPISKAPLVAMDFETTGLDPERDGIVSIGLVPLSLARIRCADAREWILRPRVPLSSSSVVIHGITHSEVADADDLSSIIEPLLEALAGRILVVHCSEIERKFLDAALRFRTGEGIRFPVIDTLELEARLHRPLSIWSQLFKRQQVSIALAESRSRYRLPFYRPHHALTDALACAELLQAQVADRFTPETPVSELWS</sequence>
<name>A0A369WPQ1_9GAMM</name>
<dbReference type="GO" id="GO:0003676">
    <property type="term" value="F:nucleic acid binding"/>
    <property type="evidence" value="ECO:0007669"/>
    <property type="project" value="InterPro"/>
</dbReference>
<evidence type="ECO:0000256" key="2">
    <source>
        <dbReference type="ARBA" id="ARBA00022801"/>
    </source>
</evidence>
<dbReference type="GO" id="GO:0006259">
    <property type="term" value="P:DNA metabolic process"/>
    <property type="evidence" value="ECO:0007669"/>
    <property type="project" value="UniProtKB-ARBA"/>
</dbReference>
<dbReference type="PANTHER" id="PTHR30231:SF4">
    <property type="entry name" value="PROTEIN NEN2"/>
    <property type="match status" value="1"/>
</dbReference>
<dbReference type="Proteomes" id="UP000253769">
    <property type="component" value="Unassembled WGS sequence"/>
</dbReference>
<dbReference type="InterPro" id="IPR036397">
    <property type="entry name" value="RNaseH_sf"/>
</dbReference>
<proteinExistence type="predicted"/>
<dbReference type="SMART" id="SM00479">
    <property type="entry name" value="EXOIII"/>
    <property type="match status" value="1"/>
</dbReference>
<dbReference type="RefSeq" id="WP_114695227.1">
    <property type="nucleotide sequence ID" value="NZ_QQOH01000002.1"/>
</dbReference>
<keyword evidence="1" id="KW-0540">Nuclease</keyword>
<dbReference type="CDD" id="cd06127">
    <property type="entry name" value="DEDDh"/>
    <property type="match status" value="1"/>
</dbReference>
<evidence type="ECO:0000256" key="3">
    <source>
        <dbReference type="ARBA" id="ARBA00022839"/>
    </source>
</evidence>
<dbReference type="Pfam" id="PF00929">
    <property type="entry name" value="RNase_T"/>
    <property type="match status" value="1"/>
</dbReference>
<evidence type="ECO:0000313" key="5">
    <source>
        <dbReference type="EMBL" id="RDE22594.1"/>
    </source>
</evidence>